<keyword evidence="1" id="KW-0732">Signal</keyword>
<feature type="signal peptide" evidence="1">
    <location>
        <begin position="1"/>
        <end position="25"/>
    </location>
</feature>
<evidence type="ECO:0000256" key="1">
    <source>
        <dbReference type="SAM" id="SignalP"/>
    </source>
</evidence>
<keyword evidence="3" id="KW-1185">Reference proteome</keyword>
<evidence type="ECO:0000313" key="2">
    <source>
        <dbReference type="EMBL" id="EMZ39329.1"/>
    </source>
</evidence>
<dbReference type="Proteomes" id="UP000012589">
    <property type="component" value="Unassembled WGS sequence"/>
</dbReference>
<name>N2BQZ9_9FIRM</name>
<sequence length="68" mass="7072">MTVKKIRKGISLACCLCIVAVQAPAAEVQVGVPEQVQPFMESISSYSADLAISDSGTASVTAYVLDIP</sequence>
<evidence type="ECO:0000313" key="3">
    <source>
        <dbReference type="Proteomes" id="UP000012589"/>
    </source>
</evidence>
<reference evidence="2 3" key="1">
    <citation type="journal article" date="2014" name="Genome Announc.">
        <title>Draft genome sequences of the altered schaedler flora, a defined bacterial community from gnotobiotic mice.</title>
        <authorList>
            <person name="Wannemuehler M.J."/>
            <person name="Overstreet A.M."/>
            <person name="Ward D.V."/>
            <person name="Phillips G.J."/>
        </authorList>
    </citation>
    <scope>NUCLEOTIDE SEQUENCE [LARGE SCALE GENOMIC DNA]</scope>
    <source>
        <strain evidence="2 3">ASF492</strain>
    </source>
</reference>
<organism evidence="2 3">
    <name type="scientific">Eubacterium plexicaudatum ASF492</name>
    <dbReference type="NCBI Taxonomy" id="1235802"/>
    <lineage>
        <taxon>Bacteria</taxon>
        <taxon>Bacillati</taxon>
        <taxon>Bacillota</taxon>
        <taxon>Clostridia</taxon>
        <taxon>Eubacteriales</taxon>
        <taxon>Eubacteriaceae</taxon>
        <taxon>Eubacterium</taxon>
    </lineage>
</organism>
<proteinExistence type="predicted"/>
<comment type="caution">
    <text evidence="2">The sequence shown here is derived from an EMBL/GenBank/DDBJ whole genome shotgun (WGS) entry which is preliminary data.</text>
</comment>
<dbReference type="AlphaFoldDB" id="N2BQZ9"/>
<dbReference type="HOGENOM" id="CLU_2787648_0_0_9"/>
<dbReference type="PATRIC" id="fig|1235802.3.peg.125"/>
<protein>
    <submittedName>
        <fullName evidence="2">Uncharacterized protein</fullName>
    </submittedName>
</protein>
<dbReference type="STRING" id="1235802.C823_00118"/>
<gene>
    <name evidence="2" type="ORF">C823_00118</name>
</gene>
<feature type="chain" id="PRO_5004114705" evidence="1">
    <location>
        <begin position="26"/>
        <end position="68"/>
    </location>
</feature>
<dbReference type="EMBL" id="AQFT01000004">
    <property type="protein sequence ID" value="EMZ39329.1"/>
    <property type="molecule type" value="Genomic_DNA"/>
</dbReference>
<accession>N2BQZ9</accession>